<dbReference type="AlphaFoldDB" id="Q6LWH9"/>
<organism evidence="1 2">
    <name type="scientific">Lactiplantibacillus plantarum (strain ATCC BAA-793 / NCIMB 8826 / WCFS1)</name>
    <name type="common">Lactobacillus plantarum</name>
    <dbReference type="NCBI Taxonomy" id="220668"/>
    <lineage>
        <taxon>Bacteria</taxon>
        <taxon>Bacillati</taxon>
        <taxon>Bacillota</taxon>
        <taxon>Bacilli</taxon>
        <taxon>Lactobacillales</taxon>
        <taxon>Lactobacillaceae</taxon>
        <taxon>Lactiplantibacillus</taxon>
    </lineage>
</organism>
<dbReference type="OrthoDB" id="2324086at2"/>
<sequence length="146" mass="17103">MVGGILGLVGVTITLFYSFFNDKRSKKFQLQLESDNENFQNTLAIQEHERRIWMKKYEVLVQLIGSRYDFSSTEFKRAFNSVPAVFFDSPDVIKSYKNFYSYKSNSSVDDGLANEKLVNIFVEMYRDLEIEENVDETDLEKIFDTN</sequence>
<gene>
    <name evidence="1" type="primary">orf2</name>
</gene>
<dbReference type="RefSeq" id="WP_011222009.1">
    <property type="nucleotide sequence ID" value="NC_006376.1"/>
</dbReference>
<dbReference type="EnsemblBacteria" id="CAG17829">
    <property type="protein sequence ID" value="CAG17829"/>
    <property type="gene ID" value="CAG17829"/>
</dbReference>
<proteinExistence type="predicted"/>
<dbReference type="Proteomes" id="UP000000432">
    <property type="component" value="Plasmid pWCFS102"/>
</dbReference>
<accession>Q6LWH9</accession>
<geneLocation type="plasmid" evidence="2">
    <name>pWCFS102</name>
</geneLocation>
<dbReference type="EMBL" id="CR377165">
    <property type="protein sequence ID" value="CAG17829.1"/>
    <property type="molecule type" value="Genomic_DNA"/>
</dbReference>
<reference evidence="1 2" key="1">
    <citation type="journal article" date="2003" name="Proc. Natl. Acad. Sci. U.S.A.">
        <title>Complete genome sequence of Lactobacillus plantarum WCFS1.</title>
        <authorList>
            <person name="Kleerebezem M."/>
            <person name="Boekhorst J."/>
            <person name="van Kranenburg R."/>
            <person name="Molenaar D."/>
            <person name="Kuipers O.P."/>
            <person name="Leer R."/>
            <person name="Tarchini R."/>
            <person name="Peters S.A."/>
            <person name="Sandbrink H.M."/>
            <person name="Fiers M.W."/>
            <person name="Stiekema W."/>
            <person name="Lankhorst R.M."/>
            <person name="Bron P.A."/>
            <person name="Hoffer S.M."/>
            <person name="Groot M.N."/>
            <person name="Kerkhoven R."/>
            <person name="de Vries M."/>
            <person name="Ursing B."/>
            <person name="de Vos W.M."/>
            <person name="Siezen R.J."/>
        </authorList>
    </citation>
    <scope>NUCLEOTIDE SEQUENCE [LARGE SCALE GENOMIC DNA]</scope>
    <source>
        <strain evidence="2">ATCC BAA-793 / NCIMB 8826 / WCFS1</strain>
    </source>
</reference>
<dbReference type="STRING" id="220668.gene:17769014"/>
<reference evidence="1 2" key="2">
    <citation type="journal article" date="2005" name="Appl. Environ. Microbiol.">
        <title>Functional analysis of three plasmids from Lactobacillus plantarum.</title>
        <authorList>
            <person name="van Kranenburg R."/>
            <person name="Golic N."/>
            <person name="Bongers R."/>
            <person name="Leer R.J."/>
            <person name="de Vos W.M."/>
            <person name="Siezen R.J."/>
            <person name="Kleerebezem M."/>
        </authorList>
    </citation>
    <scope>NUCLEOTIDE SEQUENCE [LARGE SCALE GENOMIC DNA]</scope>
    <source>
        <strain evidence="2">ATCC BAA-793 / NCIMB 8826 / WCFS1</strain>
    </source>
</reference>
<evidence type="ECO:0000313" key="1">
    <source>
        <dbReference type="EMBL" id="CAG17829.1"/>
    </source>
</evidence>
<protein>
    <submittedName>
        <fullName evidence="1">Uncharacterized protein</fullName>
    </submittedName>
</protein>
<dbReference type="KEGG" id="lpl:CAG17829"/>
<keyword evidence="2" id="KW-1185">Reference proteome</keyword>
<name>Q6LWH9_LACPL</name>
<evidence type="ECO:0000313" key="2">
    <source>
        <dbReference type="Proteomes" id="UP000000432"/>
    </source>
</evidence>
<dbReference type="HOGENOM" id="CLU_1775076_0_0_9"/>